<gene>
    <name evidence="2" type="ORF">LGLO00237_LOCUS5557</name>
</gene>
<evidence type="ECO:0000256" key="1">
    <source>
        <dbReference type="SAM" id="MobiDB-lite"/>
    </source>
</evidence>
<evidence type="ECO:0000313" key="2">
    <source>
        <dbReference type="EMBL" id="CAE0652420.1"/>
    </source>
</evidence>
<dbReference type="AlphaFoldDB" id="A0A7S4DIM3"/>
<organism evidence="2">
    <name type="scientific">Lotharella globosa</name>
    <dbReference type="NCBI Taxonomy" id="91324"/>
    <lineage>
        <taxon>Eukaryota</taxon>
        <taxon>Sar</taxon>
        <taxon>Rhizaria</taxon>
        <taxon>Cercozoa</taxon>
        <taxon>Chlorarachniophyceae</taxon>
        <taxon>Lotharella</taxon>
    </lineage>
</organism>
<feature type="compositionally biased region" description="Polar residues" evidence="1">
    <location>
        <begin position="106"/>
        <end position="119"/>
    </location>
</feature>
<reference evidence="2" key="1">
    <citation type="submission" date="2021-01" db="EMBL/GenBank/DDBJ databases">
        <authorList>
            <person name="Corre E."/>
            <person name="Pelletier E."/>
            <person name="Niang G."/>
            <person name="Scheremetjew M."/>
            <person name="Finn R."/>
            <person name="Kale V."/>
            <person name="Holt S."/>
            <person name="Cochrane G."/>
            <person name="Meng A."/>
            <person name="Brown T."/>
            <person name="Cohen L."/>
        </authorList>
    </citation>
    <scope>NUCLEOTIDE SEQUENCE</scope>
    <source>
        <strain evidence="2">CCCM811</strain>
    </source>
</reference>
<dbReference type="EMBL" id="HBIV01007501">
    <property type="protein sequence ID" value="CAE0652420.1"/>
    <property type="molecule type" value="Transcribed_RNA"/>
</dbReference>
<protein>
    <submittedName>
        <fullName evidence="2">Uncharacterized protein</fullName>
    </submittedName>
</protein>
<sequence>MFPNVDTIPDWNPHRVTHRPPYLYSNDKSNNLSNLDHRPNDKPYCHQQPILFPDKFPDTFPYFIANKHYANYQSINVQPNSIPDCDSGAKLISDKHEKPHQCPNCHPNSRSNLNADPYN</sequence>
<accession>A0A7S4DIM3</accession>
<name>A0A7S4DIM3_9EUKA</name>
<feature type="region of interest" description="Disordered" evidence="1">
    <location>
        <begin position="96"/>
        <end position="119"/>
    </location>
</feature>
<proteinExistence type="predicted"/>